<sequence length="81" mass="9181">MNSRDFRVLFLYEWKGDHNAAAAVRNINVVLENCSTFESGTHISYLSDDESLNNEIHDRPVTVGDNEILRAITENNPCNTI</sequence>
<name>A0A8X7BTQ1_9ARAC</name>
<comment type="caution">
    <text evidence="1">The sequence shown here is derived from an EMBL/GenBank/DDBJ whole genome shotgun (WGS) entry which is preliminary data.</text>
</comment>
<organism evidence="1 2">
    <name type="scientific">Trichonephila inaurata madagascariensis</name>
    <dbReference type="NCBI Taxonomy" id="2747483"/>
    <lineage>
        <taxon>Eukaryota</taxon>
        <taxon>Metazoa</taxon>
        <taxon>Ecdysozoa</taxon>
        <taxon>Arthropoda</taxon>
        <taxon>Chelicerata</taxon>
        <taxon>Arachnida</taxon>
        <taxon>Araneae</taxon>
        <taxon>Araneomorphae</taxon>
        <taxon>Entelegynae</taxon>
        <taxon>Araneoidea</taxon>
        <taxon>Nephilidae</taxon>
        <taxon>Trichonephila</taxon>
        <taxon>Trichonephila inaurata</taxon>
    </lineage>
</organism>
<keyword evidence="2" id="KW-1185">Reference proteome</keyword>
<dbReference type="EMBL" id="BMAV01003736">
    <property type="protein sequence ID" value="GFY43515.1"/>
    <property type="molecule type" value="Genomic_DNA"/>
</dbReference>
<dbReference type="AlphaFoldDB" id="A0A8X7BTQ1"/>
<dbReference type="Proteomes" id="UP000886998">
    <property type="component" value="Unassembled WGS sequence"/>
</dbReference>
<protein>
    <submittedName>
        <fullName evidence="1">Uncharacterized protein</fullName>
    </submittedName>
</protein>
<gene>
    <name evidence="1" type="ORF">TNIN_240471</name>
</gene>
<reference evidence="1" key="1">
    <citation type="submission" date="2020-08" db="EMBL/GenBank/DDBJ databases">
        <title>Multicomponent nature underlies the extraordinary mechanical properties of spider dragline silk.</title>
        <authorList>
            <person name="Kono N."/>
            <person name="Nakamura H."/>
            <person name="Mori M."/>
            <person name="Yoshida Y."/>
            <person name="Ohtoshi R."/>
            <person name="Malay A.D."/>
            <person name="Moran D.A.P."/>
            <person name="Tomita M."/>
            <person name="Numata K."/>
            <person name="Arakawa K."/>
        </authorList>
    </citation>
    <scope>NUCLEOTIDE SEQUENCE</scope>
</reference>
<evidence type="ECO:0000313" key="1">
    <source>
        <dbReference type="EMBL" id="GFY43515.1"/>
    </source>
</evidence>
<proteinExistence type="predicted"/>
<accession>A0A8X7BTQ1</accession>
<evidence type="ECO:0000313" key="2">
    <source>
        <dbReference type="Proteomes" id="UP000886998"/>
    </source>
</evidence>